<organism evidence="14 15">
    <name type="scientific">Paramagnetospirillum kuznetsovii</name>
    <dbReference type="NCBI Taxonomy" id="2053833"/>
    <lineage>
        <taxon>Bacteria</taxon>
        <taxon>Pseudomonadati</taxon>
        <taxon>Pseudomonadota</taxon>
        <taxon>Alphaproteobacteria</taxon>
        <taxon>Rhodospirillales</taxon>
        <taxon>Magnetospirillaceae</taxon>
        <taxon>Paramagnetospirillum</taxon>
    </lineage>
</organism>
<evidence type="ECO:0000256" key="10">
    <source>
        <dbReference type="PROSITE-ProRule" id="PRU01360"/>
    </source>
</evidence>
<gene>
    <name evidence="14" type="ORF">CU669_20600</name>
</gene>
<dbReference type="InterPro" id="IPR000531">
    <property type="entry name" value="Beta-barrel_TonB"/>
</dbReference>
<dbReference type="GO" id="GO:0009279">
    <property type="term" value="C:cell outer membrane"/>
    <property type="evidence" value="ECO:0007669"/>
    <property type="project" value="UniProtKB-SubCell"/>
</dbReference>
<keyword evidence="2 10" id="KW-0813">Transport</keyword>
<comment type="similarity">
    <text evidence="10 11">Belongs to the TonB-dependent receptor family.</text>
</comment>
<feature type="domain" description="TonB-dependent receptor plug" evidence="13">
    <location>
        <begin position="59"/>
        <end position="171"/>
    </location>
</feature>
<dbReference type="GO" id="GO:0044718">
    <property type="term" value="P:siderophore transmembrane transport"/>
    <property type="evidence" value="ECO:0007669"/>
    <property type="project" value="TreeGrafter"/>
</dbReference>
<keyword evidence="4 10" id="KW-0812">Transmembrane</keyword>
<evidence type="ECO:0000256" key="6">
    <source>
        <dbReference type="ARBA" id="ARBA00023077"/>
    </source>
</evidence>
<evidence type="ECO:0000256" key="3">
    <source>
        <dbReference type="ARBA" id="ARBA00022452"/>
    </source>
</evidence>
<keyword evidence="5" id="KW-0732">Signal</keyword>
<evidence type="ECO:0000256" key="8">
    <source>
        <dbReference type="ARBA" id="ARBA00023170"/>
    </source>
</evidence>
<dbReference type="Pfam" id="PF00593">
    <property type="entry name" value="TonB_dep_Rec_b-barrel"/>
    <property type="match status" value="1"/>
</dbReference>
<dbReference type="Gene3D" id="2.40.170.20">
    <property type="entry name" value="TonB-dependent receptor, beta-barrel domain"/>
    <property type="match status" value="1"/>
</dbReference>
<dbReference type="EMBL" id="PGTO01000042">
    <property type="protein sequence ID" value="RAU20028.1"/>
    <property type="molecule type" value="Genomic_DNA"/>
</dbReference>
<evidence type="ECO:0000256" key="7">
    <source>
        <dbReference type="ARBA" id="ARBA00023136"/>
    </source>
</evidence>
<dbReference type="OrthoDB" id="9760333at2"/>
<dbReference type="PANTHER" id="PTHR30069">
    <property type="entry name" value="TONB-DEPENDENT OUTER MEMBRANE RECEPTOR"/>
    <property type="match status" value="1"/>
</dbReference>
<keyword evidence="15" id="KW-1185">Reference proteome</keyword>
<proteinExistence type="inferred from homology"/>
<evidence type="ECO:0000256" key="2">
    <source>
        <dbReference type="ARBA" id="ARBA00022448"/>
    </source>
</evidence>
<evidence type="ECO:0000259" key="13">
    <source>
        <dbReference type="Pfam" id="PF07715"/>
    </source>
</evidence>
<dbReference type="InterPro" id="IPR012910">
    <property type="entry name" value="Plug_dom"/>
</dbReference>
<dbReference type="AlphaFoldDB" id="A0A364NSG0"/>
<dbReference type="InterPro" id="IPR037066">
    <property type="entry name" value="Plug_dom_sf"/>
</dbReference>
<reference evidence="14 15" key="1">
    <citation type="submission" date="2017-11" db="EMBL/GenBank/DDBJ databases">
        <title>Draft genome sequence of magnetotactic bacterium Magnetospirillum kuznetsovii LBB-42.</title>
        <authorList>
            <person name="Grouzdev D.S."/>
            <person name="Rysina M.S."/>
            <person name="Baslerov R.V."/>
            <person name="Koziaeva V."/>
        </authorList>
    </citation>
    <scope>NUCLEOTIDE SEQUENCE [LARGE SCALE GENOMIC DNA]</scope>
    <source>
        <strain evidence="14 15">LBB-42</strain>
    </source>
</reference>
<evidence type="ECO:0000256" key="4">
    <source>
        <dbReference type="ARBA" id="ARBA00022692"/>
    </source>
</evidence>
<dbReference type="GO" id="GO:0015344">
    <property type="term" value="F:siderophore uptake transmembrane transporter activity"/>
    <property type="evidence" value="ECO:0007669"/>
    <property type="project" value="TreeGrafter"/>
</dbReference>
<evidence type="ECO:0000259" key="12">
    <source>
        <dbReference type="Pfam" id="PF00593"/>
    </source>
</evidence>
<name>A0A364NSG0_9PROT</name>
<sequence>MIKVGIDRQAFALAGAGLFVLFAGEAAWAQAIPSPTSLGTVTVVGQPSSQSMVTAAPEALPASTTVIGAEEIKRRPLAHYVDIFRPVAGMIVSNFGQGGIGYGIGMRGFQTSQHGRDISYTVDGMPVNSVSNLHTPNYADLNFILPESIERVEVIRGPFSPEYGQANIAGAVNIVTKQSEAAPSVGVSGGSYGTARGLATFSQSGAIAGSGITPYLAAEAYHTDGYRSNSDWDRYNAMAKGTVATAGDGTLTAKLQAYGGEWHAPGYIRRDRIQSGQISATSSLNPTDGGKKDQQMVVLNWVTGQPDNDLTINAYVDHEEATRYSTSYTSGQQTAIHDRREVTGANGRKVWTGDVIGMQSQLMMGADLRADFVSSNKANTFSRRQGAVTINADFTQTDAAAYVQVQVKPLSWLKLTGGTRYDRYDIDLTNKLTPASSPVAGGEVFSPKIGATVTPIDALDLFVNYGEGFRTPNAVDELISNPFIGAQKIYSREAGMLLRLPASSTLRIAGWTTKQDSEIYQPPGGAFTNLGKSERKGVDFEGRTYVLKDADQSLALFASYSPVNAKLLNRPGYKDISNVPVYSITAGLEASQKVNDGDTLSGTLYWQYYGHQAIVDQNGWQTYAKSYPVIEAKVNYGFRGGLGLFAEAIAYPGDRYAEIATASSGVIATSPQAAFTGLVGVSYRFQ</sequence>
<dbReference type="Proteomes" id="UP000251075">
    <property type="component" value="Unassembled WGS sequence"/>
</dbReference>
<evidence type="ECO:0000256" key="1">
    <source>
        <dbReference type="ARBA" id="ARBA00004571"/>
    </source>
</evidence>
<accession>A0A364NSG0</accession>
<dbReference type="InterPro" id="IPR036942">
    <property type="entry name" value="Beta-barrel_TonB_sf"/>
</dbReference>
<evidence type="ECO:0000313" key="14">
    <source>
        <dbReference type="EMBL" id="RAU20028.1"/>
    </source>
</evidence>
<keyword evidence="3 10" id="KW-1134">Transmembrane beta strand</keyword>
<evidence type="ECO:0000313" key="15">
    <source>
        <dbReference type="Proteomes" id="UP000251075"/>
    </source>
</evidence>
<evidence type="ECO:0000256" key="9">
    <source>
        <dbReference type="ARBA" id="ARBA00023237"/>
    </source>
</evidence>
<dbReference type="Gene3D" id="2.170.130.10">
    <property type="entry name" value="TonB-dependent receptor, plug domain"/>
    <property type="match status" value="1"/>
</dbReference>
<dbReference type="InterPro" id="IPR039426">
    <property type="entry name" value="TonB-dep_rcpt-like"/>
</dbReference>
<keyword evidence="8 14" id="KW-0675">Receptor</keyword>
<keyword evidence="6 11" id="KW-0798">TonB box</keyword>
<dbReference type="PANTHER" id="PTHR30069:SF29">
    <property type="entry name" value="HEMOGLOBIN AND HEMOGLOBIN-HAPTOGLOBIN-BINDING PROTEIN 1-RELATED"/>
    <property type="match status" value="1"/>
</dbReference>
<protein>
    <submittedName>
        <fullName evidence="14">TonB-dependent receptor</fullName>
    </submittedName>
</protein>
<comment type="caution">
    <text evidence="14">The sequence shown here is derived from an EMBL/GenBank/DDBJ whole genome shotgun (WGS) entry which is preliminary data.</text>
</comment>
<feature type="domain" description="TonB-dependent receptor-like beta-barrel" evidence="12">
    <location>
        <begin position="245"/>
        <end position="643"/>
    </location>
</feature>
<dbReference type="PROSITE" id="PS52016">
    <property type="entry name" value="TONB_DEPENDENT_REC_3"/>
    <property type="match status" value="1"/>
</dbReference>
<dbReference type="SUPFAM" id="SSF56935">
    <property type="entry name" value="Porins"/>
    <property type="match status" value="1"/>
</dbReference>
<keyword evidence="9 10" id="KW-0998">Cell outer membrane</keyword>
<evidence type="ECO:0000256" key="11">
    <source>
        <dbReference type="RuleBase" id="RU003357"/>
    </source>
</evidence>
<comment type="subcellular location">
    <subcellularLocation>
        <location evidence="1 10">Cell outer membrane</location>
        <topology evidence="1 10">Multi-pass membrane protein</topology>
    </subcellularLocation>
</comment>
<dbReference type="Pfam" id="PF07715">
    <property type="entry name" value="Plug"/>
    <property type="match status" value="1"/>
</dbReference>
<evidence type="ECO:0000256" key="5">
    <source>
        <dbReference type="ARBA" id="ARBA00022729"/>
    </source>
</evidence>
<keyword evidence="7 10" id="KW-0472">Membrane</keyword>